<dbReference type="Proteomes" id="UP000295172">
    <property type="component" value="Unassembled WGS sequence"/>
</dbReference>
<dbReference type="InterPro" id="IPR023393">
    <property type="entry name" value="START-like_dom_sf"/>
</dbReference>
<dbReference type="Pfam" id="PF00903">
    <property type="entry name" value="Glyoxalase"/>
    <property type="match status" value="1"/>
</dbReference>
<dbReference type="InterPro" id="IPR004360">
    <property type="entry name" value="Glyas_Fos-R_dOase_dom"/>
</dbReference>
<evidence type="ECO:0000313" key="3">
    <source>
        <dbReference type="Proteomes" id="UP000295172"/>
    </source>
</evidence>
<dbReference type="PROSITE" id="PS51819">
    <property type="entry name" value="VOC"/>
    <property type="match status" value="1"/>
</dbReference>
<dbReference type="OrthoDB" id="268331at2"/>
<name>A0A4R4X908_9ACTN</name>
<dbReference type="AlphaFoldDB" id="A0A4R4X908"/>
<protein>
    <submittedName>
        <fullName evidence="2">Bleomycin resistance protein</fullName>
    </submittedName>
</protein>
<dbReference type="RefSeq" id="WP_132319201.1">
    <property type="nucleotide sequence ID" value="NZ_SMKR01000039.1"/>
</dbReference>
<gene>
    <name evidence="2" type="ORF">E1218_11710</name>
</gene>
<dbReference type="Gene3D" id="3.30.530.20">
    <property type="match status" value="1"/>
</dbReference>
<comment type="caution">
    <text evidence="2">The sequence shown here is derived from an EMBL/GenBank/DDBJ whole genome shotgun (WGS) entry which is preliminary data.</text>
</comment>
<dbReference type="SUPFAM" id="SSF54593">
    <property type="entry name" value="Glyoxalase/Bleomycin resistance protein/Dihydroxybiphenyl dioxygenase"/>
    <property type="match status" value="1"/>
</dbReference>
<evidence type="ECO:0000313" key="2">
    <source>
        <dbReference type="EMBL" id="TDD26993.1"/>
    </source>
</evidence>
<dbReference type="InterPro" id="IPR037523">
    <property type="entry name" value="VOC_core"/>
</dbReference>
<keyword evidence="3" id="KW-1185">Reference proteome</keyword>
<accession>A0A4R4X908</accession>
<dbReference type="SUPFAM" id="SSF55961">
    <property type="entry name" value="Bet v1-like"/>
    <property type="match status" value="1"/>
</dbReference>
<feature type="domain" description="VOC" evidence="1">
    <location>
        <begin position="151"/>
        <end position="267"/>
    </location>
</feature>
<evidence type="ECO:0000259" key="1">
    <source>
        <dbReference type="PROSITE" id="PS51819"/>
    </source>
</evidence>
<proteinExistence type="predicted"/>
<sequence>MTQEPLPRSATASVEVDVDPATAFRIFTEEIDLWWVRGPINFWDSARVVEVRIEPGVGGRYLEVYATPPGDALERGRITVWEPGAVFAYRSSVDDTETRITFDPVDGGTRVTVVESLVEGGTKAVYAWPNVLHWFPAWVSRRDSAPRTPRELDRLAIALHYGDPAAAARWLHTVFGLDSWDKIPAEGQNPSWIELHVGSAAILLFKRTENRSVGLDHETWVYVDDLDAHFARSTSSGAKILSEIHQHGYRRYEAEDHEGHRWVFAQARPGQ</sequence>
<dbReference type="EMBL" id="SMKR01000039">
    <property type="protein sequence ID" value="TDD26993.1"/>
    <property type="molecule type" value="Genomic_DNA"/>
</dbReference>
<dbReference type="InterPro" id="IPR029068">
    <property type="entry name" value="Glyas_Bleomycin-R_OHBP_Dase"/>
</dbReference>
<dbReference type="Gene3D" id="3.30.720.110">
    <property type="match status" value="1"/>
</dbReference>
<reference evidence="2 3" key="1">
    <citation type="submission" date="2019-02" db="EMBL/GenBank/DDBJ databases">
        <title>Draft genome sequences of novel Actinobacteria.</title>
        <authorList>
            <person name="Sahin N."/>
            <person name="Ay H."/>
            <person name="Saygin H."/>
        </authorList>
    </citation>
    <scope>NUCLEOTIDE SEQUENCE [LARGE SCALE GENOMIC DNA]</scope>
    <source>
        <strain evidence="2 3">16K104</strain>
    </source>
</reference>
<organism evidence="2 3">
    <name type="scientific">Kribbella turkmenica</name>
    <dbReference type="NCBI Taxonomy" id="2530375"/>
    <lineage>
        <taxon>Bacteria</taxon>
        <taxon>Bacillati</taxon>
        <taxon>Actinomycetota</taxon>
        <taxon>Actinomycetes</taxon>
        <taxon>Propionibacteriales</taxon>
        <taxon>Kribbellaceae</taxon>
        <taxon>Kribbella</taxon>
    </lineage>
</organism>